<dbReference type="EMBL" id="QZCW01000002">
    <property type="protein sequence ID" value="MCW5321443.1"/>
    <property type="molecule type" value="Genomic_DNA"/>
</dbReference>
<organism evidence="2 3">
    <name type="scientific">Verminephrobacter aporrectodeae subsp. tuberculatae</name>
    <dbReference type="NCBI Taxonomy" id="1110392"/>
    <lineage>
        <taxon>Bacteria</taxon>
        <taxon>Pseudomonadati</taxon>
        <taxon>Pseudomonadota</taxon>
        <taxon>Betaproteobacteria</taxon>
        <taxon>Burkholderiales</taxon>
        <taxon>Comamonadaceae</taxon>
        <taxon>Verminephrobacter</taxon>
    </lineage>
</organism>
<evidence type="ECO:0000313" key="3">
    <source>
        <dbReference type="Proteomes" id="UP001208935"/>
    </source>
</evidence>
<dbReference type="Gene3D" id="3.30.2390.10">
    <property type="entry name" value="TTHA1013-like"/>
    <property type="match status" value="1"/>
</dbReference>
<dbReference type="InterPro" id="IPR015066">
    <property type="entry name" value="DUF1902"/>
</dbReference>
<dbReference type="Pfam" id="PF08972">
    <property type="entry name" value="DUF1902"/>
    <property type="match status" value="1"/>
</dbReference>
<protein>
    <submittedName>
        <fullName evidence="2">DUF1902 domain-containing protein</fullName>
    </submittedName>
</protein>
<evidence type="ECO:0000313" key="2">
    <source>
        <dbReference type="EMBL" id="MCW5321443.1"/>
    </source>
</evidence>
<feature type="domain" description="DUF1902" evidence="1">
    <location>
        <begin position="29"/>
        <end position="80"/>
    </location>
</feature>
<accession>A0ABT3KSZ4</accession>
<sequence>MHLQQQRFLLSHRLVGGKEGFAAGLPVHFVVEVSHDLVSGMWSAVCDDLGLVTEAGACDALLARVCEIAPELLAENFAIPPQSMAGPQSFSLDRFECA</sequence>
<evidence type="ECO:0000259" key="1">
    <source>
        <dbReference type="Pfam" id="PF08972"/>
    </source>
</evidence>
<dbReference type="RefSeq" id="WP_010108116.1">
    <property type="nucleotide sequence ID" value="NZ_QZCW01000002.1"/>
</dbReference>
<dbReference type="Proteomes" id="UP001208935">
    <property type="component" value="Unassembled WGS sequence"/>
</dbReference>
<reference evidence="3" key="1">
    <citation type="submission" date="2023-07" db="EMBL/GenBank/DDBJ databases">
        <title>Verminephrobacter genomes.</title>
        <authorList>
            <person name="Lund M.B."/>
        </authorList>
    </citation>
    <scope>NUCLEOTIDE SEQUENCE [LARGE SCALE GENOMIC DNA]</scope>
    <source>
        <strain evidence="3">AtM5-05</strain>
    </source>
</reference>
<proteinExistence type="predicted"/>
<gene>
    <name evidence="2" type="ORF">D5039_09875</name>
</gene>
<dbReference type="GeneID" id="96997603"/>
<keyword evidence="3" id="KW-1185">Reference proteome</keyword>
<name>A0ABT3KSZ4_9BURK</name>
<comment type="caution">
    <text evidence="2">The sequence shown here is derived from an EMBL/GenBank/DDBJ whole genome shotgun (WGS) entry which is preliminary data.</text>
</comment>